<reference evidence="2 3" key="1">
    <citation type="submission" date="2015-10" db="EMBL/GenBank/DDBJ databases">
        <title>Candidatus Desulfofervidus auxilii, a hydrogenotrophic sulfate-reducing bacterium involved in the thermophilic anaerobic oxidation of methane.</title>
        <authorList>
            <person name="Krukenberg V."/>
            <person name="Richter M."/>
            <person name="Wegener G."/>
        </authorList>
    </citation>
    <scope>NUCLEOTIDE SEQUENCE [LARGE SCALE GENOMIC DNA]</scope>
    <source>
        <strain evidence="2 3">HS1</strain>
    </source>
</reference>
<evidence type="ECO:0000313" key="2">
    <source>
        <dbReference type="EMBL" id="AMM39992.1"/>
    </source>
</evidence>
<name>A0A7U4QII4_DESA2</name>
<accession>A0A7U4QII4</accession>
<keyword evidence="2" id="KW-0238">DNA-binding</keyword>
<dbReference type="GO" id="GO:0003677">
    <property type="term" value="F:DNA binding"/>
    <property type="evidence" value="ECO:0007669"/>
    <property type="project" value="UniProtKB-KW"/>
</dbReference>
<feature type="domain" description="Magnetosome protein MamS/MamX" evidence="1">
    <location>
        <begin position="51"/>
        <end position="135"/>
    </location>
</feature>
<dbReference type="KEGG" id="daw:HS1_000186"/>
<dbReference type="Proteomes" id="UP000070560">
    <property type="component" value="Chromosome"/>
</dbReference>
<protein>
    <submittedName>
        <fullName evidence="2">DNA-binding protein</fullName>
    </submittedName>
</protein>
<dbReference type="EMBL" id="CP013015">
    <property type="protein sequence ID" value="AMM39992.1"/>
    <property type="molecule type" value="Genomic_DNA"/>
</dbReference>
<dbReference type="AlphaFoldDB" id="A0A7U4QII4"/>
<evidence type="ECO:0000313" key="3">
    <source>
        <dbReference type="Proteomes" id="UP000070560"/>
    </source>
</evidence>
<organism evidence="2 3">
    <name type="scientific">Desulfofervidus auxilii</name>
    <dbReference type="NCBI Taxonomy" id="1621989"/>
    <lineage>
        <taxon>Bacteria</taxon>
        <taxon>Pseudomonadati</taxon>
        <taxon>Thermodesulfobacteriota</taxon>
        <taxon>Candidatus Desulfofervidia</taxon>
        <taxon>Candidatus Desulfofervidales</taxon>
        <taxon>Candidatus Desulfofervidaceae</taxon>
        <taxon>Candidatus Desulfofervidus</taxon>
    </lineage>
</organism>
<dbReference type="Pfam" id="PF26390">
    <property type="entry name" value="MamS_MamX"/>
    <property type="match status" value="1"/>
</dbReference>
<evidence type="ECO:0000259" key="1">
    <source>
        <dbReference type="Pfam" id="PF26390"/>
    </source>
</evidence>
<dbReference type="RefSeq" id="WP_245670005.1">
    <property type="nucleotide sequence ID" value="NZ_CP013015.1"/>
</dbReference>
<gene>
    <name evidence="2" type="ORF">HS1_000186</name>
</gene>
<keyword evidence="3" id="KW-1185">Reference proteome</keyword>
<dbReference type="InterPro" id="IPR058837">
    <property type="entry name" value="MamS_MamX_dom"/>
</dbReference>
<sequence length="154" mass="17688">MKKNIRVLMILIPVFVFSFCLDSFAQRGMRWKGSGGWGMRSQYCRMFNPNTVETIKGVVTGIEKFYPMRGMSYGVHLIVKTEKETISVHLGPAWFVENQDVKIGTGDKVEVKGSRIIFKGKPTIIAMEVKKEDGILKLRDERGVPLWAAWRRYQ</sequence>
<proteinExistence type="predicted"/>